<sequence>MESLILKYKSLGIADVLHYEKFNLISISHHSTKIEGSTLTELETQILLDDGLTPKGKPVNDTLMVTDHFKALHFIIDKARNKTAVTTELIKEINSYVMKSTGGIYNTILGEVDASKGMFRKGNVTAGVSYFPNYDKVERLTNELVLSINSQMNTDLSIDEKLNLSFDAHFNLVSIHPFYDGNGRTSRLIMNYIQAFYDLPLAIVNSEDKQEYIQALIDTREKENIEIFRSFMKNQYEEYLKNEIKKFEDSFSSKSNKGFSFLF</sequence>
<dbReference type="GO" id="GO:0005524">
    <property type="term" value="F:ATP binding"/>
    <property type="evidence" value="ECO:0007669"/>
    <property type="project" value="UniProtKB-KW"/>
</dbReference>
<dbReference type="InterPro" id="IPR003812">
    <property type="entry name" value="Fido"/>
</dbReference>
<gene>
    <name evidence="5" type="ORF">SAMN05443663_105110</name>
</gene>
<dbReference type="AlphaFoldDB" id="A0A1M5PTB4"/>
<evidence type="ECO:0000256" key="3">
    <source>
        <dbReference type="PIRSR" id="PIRSR640198-3"/>
    </source>
</evidence>
<evidence type="ECO:0000313" key="6">
    <source>
        <dbReference type="Proteomes" id="UP000184071"/>
    </source>
</evidence>
<evidence type="ECO:0000256" key="2">
    <source>
        <dbReference type="PIRSR" id="PIRSR640198-2"/>
    </source>
</evidence>
<evidence type="ECO:0000259" key="4">
    <source>
        <dbReference type="PROSITE" id="PS51459"/>
    </source>
</evidence>
<accession>A0A1M5PTB4</accession>
<reference evidence="6" key="1">
    <citation type="submission" date="2016-11" db="EMBL/GenBank/DDBJ databases">
        <authorList>
            <person name="Varghese N."/>
            <person name="Submissions S."/>
        </authorList>
    </citation>
    <scope>NUCLEOTIDE SEQUENCE [LARGE SCALE GENOMIC DNA]</scope>
    <source>
        <strain evidence="6">DSM 17963</strain>
    </source>
</reference>
<dbReference type="SUPFAM" id="SSF140931">
    <property type="entry name" value="Fic-like"/>
    <property type="match status" value="1"/>
</dbReference>
<dbReference type="InterPro" id="IPR040198">
    <property type="entry name" value="Fido_containing"/>
</dbReference>
<dbReference type="RefSeq" id="WP_073416540.1">
    <property type="nucleotide sequence ID" value="NZ_FQWC01000005.1"/>
</dbReference>
<organism evidence="5 6">
    <name type="scientific">Flavobacterium defluvii</name>
    <dbReference type="NCBI Taxonomy" id="370979"/>
    <lineage>
        <taxon>Bacteria</taxon>
        <taxon>Pseudomonadati</taxon>
        <taxon>Bacteroidota</taxon>
        <taxon>Flavobacteriia</taxon>
        <taxon>Flavobacteriales</taxon>
        <taxon>Flavobacteriaceae</taxon>
        <taxon>Flavobacterium</taxon>
    </lineage>
</organism>
<proteinExistence type="predicted"/>
<dbReference type="Gene3D" id="1.10.3290.10">
    <property type="entry name" value="Fido-like domain"/>
    <property type="match status" value="1"/>
</dbReference>
<dbReference type="PROSITE" id="PS51459">
    <property type="entry name" value="FIDO"/>
    <property type="match status" value="1"/>
</dbReference>
<protein>
    <submittedName>
        <fullName evidence="5">Fic/DOC family protein</fullName>
    </submittedName>
</protein>
<dbReference type="STRING" id="370979.SAMN05443663_105110"/>
<keyword evidence="6" id="KW-1185">Reference proteome</keyword>
<keyword evidence="2" id="KW-0547">Nucleotide-binding</keyword>
<keyword evidence="2" id="KW-0067">ATP-binding</keyword>
<evidence type="ECO:0000313" key="5">
    <source>
        <dbReference type="EMBL" id="SHH04880.1"/>
    </source>
</evidence>
<feature type="active site" evidence="1">
    <location>
        <position position="176"/>
    </location>
</feature>
<dbReference type="InterPro" id="IPR036597">
    <property type="entry name" value="Fido-like_dom_sf"/>
</dbReference>
<name>A0A1M5PTB4_9FLAO</name>
<dbReference type="OrthoDB" id="9814400at2"/>
<feature type="site" description="Important for autoinhibition of adenylyltransferase activity" evidence="3">
    <location>
        <position position="35"/>
    </location>
</feature>
<evidence type="ECO:0000256" key="1">
    <source>
        <dbReference type="PIRSR" id="PIRSR640198-1"/>
    </source>
</evidence>
<feature type="binding site" evidence="2">
    <location>
        <begin position="180"/>
        <end position="187"/>
    </location>
    <ligand>
        <name>ATP</name>
        <dbReference type="ChEBI" id="CHEBI:30616"/>
    </ligand>
</feature>
<dbReference type="EMBL" id="FQWC01000005">
    <property type="protein sequence ID" value="SHH04880.1"/>
    <property type="molecule type" value="Genomic_DNA"/>
</dbReference>
<dbReference type="Proteomes" id="UP000184071">
    <property type="component" value="Unassembled WGS sequence"/>
</dbReference>
<dbReference type="PANTHER" id="PTHR13504">
    <property type="entry name" value="FIDO DOMAIN-CONTAINING PROTEIN DDB_G0283145"/>
    <property type="match status" value="1"/>
</dbReference>
<feature type="domain" description="Fido" evidence="4">
    <location>
        <begin position="85"/>
        <end position="234"/>
    </location>
</feature>
<dbReference type="Pfam" id="PF02661">
    <property type="entry name" value="Fic"/>
    <property type="match status" value="1"/>
</dbReference>
<dbReference type="PANTHER" id="PTHR13504:SF38">
    <property type="entry name" value="FIDO DOMAIN-CONTAINING PROTEIN"/>
    <property type="match status" value="1"/>
</dbReference>